<dbReference type="InterPro" id="IPR003595">
    <property type="entry name" value="Tyr_Pase_cat"/>
</dbReference>
<dbReference type="InterPro" id="IPR016130">
    <property type="entry name" value="Tyr_Pase_AS"/>
</dbReference>
<dbReference type="SMART" id="SM00404">
    <property type="entry name" value="PTPc_motif"/>
    <property type="match status" value="1"/>
</dbReference>
<evidence type="ECO:0000256" key="1">
    <source>
        <dbReference type="ARBA" id="ARBA00009649"/>
    </source>
</evidence>
<reference evidence="4" key="1">
    <citation type="submission" date="2023-03" db="EMBL/GenBank/DDBJ databases">
        <title>Mating type loci evolution in Malassezia.</title>
        <authorList>
            <person name="Coelho M.A."/>
        </authorList>
    </citation>
    <scope>NUCLEOTIDE SEQUENCE</scope>
    <source>
        <strain evidence="4">CBS 12830</strain>
    </source>
</reference>
<dbReference type="Gene3D" id="3.90.190.10">
    <property type="entry name" value="Protein tyrosine phosphatase superfamily"/>
    <property type="match status" value="1"/>
</dbReference>
<sequence>MAGAEATLCQEAYQLLARLNTIDAQRVGDPEFPTTQFDEFPAANRYANVYPSQKINVLVNLTPLVEHGFPKSDQYWPTSPSEPLTVDHLWKVSLLSEKDAHDSFDAESASLAHNVPHLRVRHLRIESLVHDRQHEVTQMHFEGWPDHGVLDLQVLFGLLEAMHALQSRSAERPPVWVHCSAGIGRSGTLIGAYLLQQRAETLASQQPLSMAGDVTAHMRKYRAGTVQTSGQLVVLALAAAKMQATR</sequence>
<dbReference type="PRINTS" id="PR00700">
    <property type="entry name" value="PRTYPHPHTASE"/>
</dbReference>
<accession>A0AAF0IXR7</accession>
<dbReference type="PANTHER" id="PTHR19134">
    <property type="entry name" value="RECEPTOR-TYPE TYROSINE-PROTEIN PHOSPHATASE"/>
    <property type="match status" value="1"/>
</dbReference>
<evidence type="ECO:0000259" key="3">
    <source>
        <dbReference type="PROSITE" id="PS50056"/>
    </source>
</evidence>
<keyword evidence="5" id="KW-1185">Reference proteome</keyword>
<dbReference type="SMART" id="SM00194">
    <property type="entry name" value="PTPc"/>
    <property type="match status" value="1"/>
</dbReference>
<name>A0AAF0IXR7_9BASI</name>
<dbReference type="CDD" id="cd00047">
    <property type="entry name" value="PTPc"/>
    <property type="match status" value="1"/>
</dbReference>
<dbReference type="PROSITE" id="PS50055">
    <property type="entry name" value="TYR_PHOSPHATASE_PTP"/>
    <property type="match status" value="1"/>
</dbReference>
<dbReference type="SUPFAM" id="SSF52799">
    <property type="entry name" value="(Phosphotyrosine protein) phosphatases II"/>
    <property type="match status" value="1"/>
</dbReference>
<feature type="domain" description="Tyrosine-protein phosphatase" evidence="2">
    <location>
        <begin position="22"/>
        <end position="242"/>
    </location>
</feature>
<comment type="similarity">
    <text evidence="1">Belongs to the protein-tyrosine phosphatase family. Non-receptor class subfamily.</text>
</comment>
<evidence type="ECO:0000313" key="4">
    <source>
        <dbReference type="EMBL" id="WFD21367.1"/>
    </source>
</evidence>
<organism evidence="4 5">
    <name type="scientific">Malassezia equina</name>
    <dbReference type="NCBI Taxonomy" id="1381935"/>
    <lineage>
        <taxon>Eukaryota</taxon>
        <taxon>Fungi</taxon>
        <taxon>Dikarya</taxon>
        <taxon>Basidiomycota</taxon>
        <taxon>Ustilaginomycotina</taxon>
        <taxon>Malasseziomycetes</taxon>
        <taxon>Malasseziales</taxon>
        <taxon>Malasseziaceae</taxon>
        <taxon>Malassezia</taxon>
    </lineage>
</organism>
<dbReference type="GO" id="GO:0004725">
    <property type="term" value="F:protein tyrosine phosphatase activity"/>
    <property type="evidence" value="ECO:0007669"/>
    <property type="project" value="UniProtKB-EC"/>
</dbReference>
<dbReference type="Proteomes" id="UP001214415">
    <property type="component" value="Chromosome 1"/>
</dbReference>
<dbReference type="PANTHER" id="PTHR19134:SF449">
    <property type="entry name" value="TYROSINE-PROTEIN PHOSPHATASE 1"/>
    <property type="match status" value="1"/>
</dbReference>
<dbReference type="PROSITE" id="PS00383">
    <property type="entry name" value="TYR_PHOSPHATASE_1"/>
    <property type="match status" value="1"/>
</dbReference>
<dbReference type="Pfam" id="PF00102">
    <property type="entry name" value="Y_phosphatase"/>
    <property type="match status" value="1"/>
</dbReference>
<proteinExistence type="inferred from homology"/>
<dbReference type="InterPro" id="IPR029021">
    <property type="entry name" value="Prot-tyrosine_phosphatase-like"/>
</dbReference>
<keyword evidence="4" id="KW-0378">Hydrolase</keyword>
<gene>
    <name evidence="4" type="primary">PTP1</name>
    <name evidence="4" type="ORF">MEQU1_000015</name>
</gene>
<evidence type="ECO:0000259" key="2">
    <source>
        <dbReference type="PROSITE" id="PS50055"/>
    </source>
</evidence>
<dbReference type="InterPro" id="IPR000387">
    <property type="entry name" value="Tyr_Pase_dom"/>
</dbReference>
<feature type="domain" description="Tyrosine specific protein phosphatases" evidence="3">
    <location>
        <begin position="156"/>
        <end position="233"/>
    </location>
</feature>
<dbReference type="InterPro" id="IPR050348">
    <property type="entry name" value="Protein-Tyr_Phosphatase"/>
</dbReference>
<dbReference type="InterPro" id="IPR000242">
    <property type="entry name" value="PTP_cat"/>
</dbReference>
<dbReference type="EMBL" id="CP119900">
    <property type="protein sequence ID" value="WFD21367.1"/>
    <property type="molecule type" value="Genomic_DNA"/>
</dbReference>
<dbReference type="PROSITE" id="PS50056">
    <property type="entry name" value="TYR_PHOSPHATASE_2"/>
    <property type="match status" value="1"/>
</dbReference>
<protein>
    <submittedName>
        <fullName evidence="4">Protein-tyrosine-phosphatase</fullName>
        <ecNumber evidence="4">3.1.3.48</ecNumber>
    </submittedName>
</protein>
<dbReference type="EC" id="3.1.3.48" evidence="4"/>
<dbReference type="AlphaFoldDB" id="A0AAF0IXR7"/>
<evidence type="ECO:0000313" key="5">
    <source>
        <dbReference type="Proteomes" id="UP001214415"/>
    </source>
</evidence>